<dbReference type="EMBL" id="JACHIG010000006">
    <property type="protein sequence ID" value="MBB5033474.1"/>
    <property type="molecule type" value="Genomic_DNA"/>
</dbReference>
<dbReference type="HAMAP" id="MF_00376">
    <property type="entry name" value="Dephospho_CoA_kinase"/>
    <property type="match status" value="1"/>
</dbReference>
<dbReference type="AlphaFoldDB" id="A0A7W7YCA3"/>
<keyword evidence="8" id="KW-1185">Reference proteome</keyword>
<dbReference type="GO" id="GO:0015937">
    <property type="term" value="P:coenzyme A biosynthetic process"/>
    <property type="evidence" value="ECO:0007669"/>
    <property type="project" value="UniProtKB-UniRule"/>
</dbReference>
<dbReference type="CDD" id="cd02022">
    <property type="entry name" value="DPCK"/>
    <property type="match status" value="1"/>
</dbReference>
<dbReference type="EC" id="2.7.1.24" evidence="5 6"/>
<comment type="similarity">
    <text evidence="1 5">Belongs to the CoaE family.</text>
</comment>
<dbReference type="NCBIfam" id="TIGR00152">
    <property type="entry name" value="dephospho-CoA kinase"/>
    <property type="match status" value="1"/>
</dbReference>
<dbReference type="Pfam" id="PF01121">
    <property type="entry name" value="CoaE"/>
    <property type="match status" value="1"/>
</dbReference>
<evidence type="ECO:0000256" key="4">
    <source>
        <dbReference type="ARBA" id="ARBA00022993"/>
    </source>
</evidence>
<dbReference type="InterPro" id="IPR001977">
    <property type="entry name" value="Depp_CoAkinase"/>
</dbReference>
<feature type="binding site" evidence="5">
    <location>
        <begin position="11"/>
        <end position="16"/>
    </location>
    <ligand>
        <name>ATP</name>
        <dbReference type="ChEBI" id="CHEBI:30616"/>
    </ligand>
</feature>
<keyword evidence="4 5" id="KW-0173">Coenzyme A biosynthesis</keyword>
<comment type="caution">
    <text evidence="7">The sequence shown here is derived from an EMBL/GenBank/DDBJ whole genome shotgun (WGS) entry which is preliminary data.</text>
</comment>
<dbReference type="InterPro" id="IPR027417">
    <property type="entry name" value="P-loop_NTPase"/>
</dbReference>
<dbReference type="GO" id="GO:0004140">
    <property type="term" value="F:dephospho-CoA kinase activity"/>
    <property type="evidence" value="ECO:0007669"/>
    <property type="project" value="UniProtKB-UniRule"/>
</dbReference>
<protein>
    <recommendedName>
        <fullName evidence="5 6">Dephospho-CoA kinase</fullName>
        <ecNumber evidence="5 6">2.7.1.24</ecNumber>
    </recommendedName>
    <alternativeName>
        <fullName evidence="5">Dephosphocoenzyme A kinase</fullName>
    </alternativeName>
</protein>
<name>A0A7W7YCA3_9BACT</name>
<dbReference type="GO" id="GO:0005737">
    <property type="term" value="C:cytoplasm"/>
    <property type="evidence" value="ECO:0007669"/>
    <property type="project" value="UniProtKB-SubCell"/>
</dbReference>
<sequence>MKSWVITGGAGCGKSTVTKLLMQQFSEAAVLFSADLAVAEALRSAATLKELAGVFGSQALSTSGGANRQWLREVVLPNSESRKKLEAILHPVVLEALEAARVGAEKVGANLFLAEVPLHYEIGGTVSADLVIVVASSRSIQVRRMMETRGLDEQTVHKFLEAQWPIEAKVERADAVIWNDGALASLEAQVLTLASPLLQA</sequence>
<proteinExistence type="inferred from homology"/>
<keyword evidence="5 7" id="KW-0808">Transferase</keyword>
<dbReference type="RefSeq" id="WP_184340399.1">
    <property type="nucleotide sequence ID" value="NZ_JACHIG010000006.1"/>
</dbReference>
<evidence type="ECO:0000256" key="6">
    <source>
        <dbReference type="NCBIfam" id="TIGR00152"/>
    </source>
</evidence>
<comment type="pathway">
    <text evidence="5">Cofactor biosynthesis; coenzyme A biosynthesis; CoA from (R)-pantothenate: step 5/5.</text>
</comment>
<dbReference type="UniPathway" id="UPA00241">
    <property type="reaction ID" value="UER00356"/>
</dbReference>
<evidence type="ECO:0000313" key="7">
    <source>
        <dbReference type="EMBL" id="MBB5033474.1"/>
    </source>
</evidence>
<evidence type="ECO:0000256" key="1">
    <source>
        <dbReference type="ARBA" id="ARBA00009018"/>
    </source>
</evidence>
<dbReference type="Proteomes" id="UP000590740">
    <property type="component" value="Unassembled WGS sequence"/>
</dbReference>
<dbReference type="Gene3D" id="3.40.50.300">
    <property type="entry name" value="P-loop containing nucleotide triphosphate hydrolases"/>
    <property type="match status" value="1"/>
</dbReference>
<comment type="catalytic activity">
    <reaction evidence="5">
        <text>3'-dephospho-CoA + ATP = ADP + CoA + H(+)</text>
        <dbReference type="Rhea" id="RHEA:18245"/>
        <dbReference type="ChEBI" id="CHEBI:15378"/>
        <dbReference type="ChEBI" id="CHEBI:30616"/>
        <dbReference type="ChEBI" id="CHEBI:57287"/>
        <dbReference type="ChEBI" id="CHEBI:57328"/>
        <dbReference type="ChEBI" id="CHEBI:456216"/>
        <dbReference type="EC" id="2.7.1.24"/>
    </reaction>
</comment>
<keyword evidence="5" id="KW-0963">Cytoplasm</keyword>
<comment type="subcellular location">
    <subcellularLocation>
        <location evidence="5">Cytoplasm</location>
    </subcellularLocation>
</comment>
<reference evidence="7 8" key="1">
    <citation type="submission" date="2020-08" db="EMBL/GenBank/DDBJ databases">
        <title>Genomic Encyclopedia of Type Strains, Phase IV (KMG-IV): sequencing the most valuable type-strain genomes for metagenomic binning, comparative biology and taxonomic classification.</title>
        <authorList>
            <person name="Goeker M."/>
        </authorList>
    </citation>
    <scope>NUCLEOTIDE SEQUENCE [LARGE SCALE GENOMIC DNA]</scope>
    <source>
        <strain evidence="7 8">DSM 12252</strain>
    </source>
</reference>
<keyword evidence="5 7" id="KW-0418">Kinase</keyword>
<organism evidence="7 8">
    <name type="scientific">Prosthecobacter vanneervenii</name>
    <dbReference type="NCBI Taxonomy" id="48466"/>
    <lineage>
        <taxon>Bacteria</taxon>
        <taxon>Pseudomonadati</taxon>
        <taxon>Verrucomicrobiota</taxon>
        <taxon>Verrucomicrobiia</taxon>
        <taxon>Verrucomicrobiales</taxon>
        <taxon>Verrucomicrobiaceae</taxon>
        <taxon>Prosthecobacter</taxon>
    </lineage>
</organism>
<evidence type="ECO:0000313" key="8">
    <source>
        <dbReference type="Proteomes" id="UP000590740"/>
    </source>
</evidence>
<keyword evidence="2 5" id="KW-0547">Nucleotide-binding</keyword>
<dbReference type="PANTHER" id="PTHR10695">
    <property type="entry name" value="DEPHOSPHO-COA KINASE-RELATED"/>
    <property type="match status" value="1"/>
</dbReference>
<accession>A0A7W7YCA3</accession>
<keyword evidence="3 5" id="KW-0067">ATP-binding</keyword>
<comment type="function">
    <text evidence="5">Catalyzes the phosphorylation of the 3'-hydroxyl group of dephosphocoenzyme A to form coenzyme A.</text>
</comment>
<evidence type="ECO:0000256" key="3">
    <source>
        <dbReference type="ARBA" id="ARBA00022840"/>
    </source>
</evidence>
<dbReference type="SUPFAM" id="SSF52540">
    <property type="entry name" value="P-loop containing nucleoside triphosphate hydrolases"/>
    <property type="match status" value="1"/>
</dbReference>
<dbReference type="PANTHER" id="PTHR10695:SF46">
    <property type="entry name" value="BIFUNCTIONAL COENZYME A SYNTHASE-RELATED"/>
    <property type="match status" value="1"/>
</dbReference>
<gene>
    <name evidence="5" type="primary">coaE</name>
    <name evidence="7" type="ORF">HNQ65_003062</name>
</gene>
<dbReference type="GO" id="GO:0005524">
    <property type="term" value="F:ATP binding"/>
    <property type="evidence" value="ECO:0007669"/>
    <property type="project" value="UniProtKB-UniRule"/>
</dbReference>
<evidence type="ECO:0000256" key="2">
    <source>
        <dbReference type="ARBA" id="ARBA00022741"/>
    </source>
</evidence>
<dbReference type="PROSITE" id="PS51219">
    <property type="entry name" value="DPCK"/>
    <property type="match status" value="1"/>
</dbReference>
<evidence type="ECO:0000256" key="5">
    <source>
        <dbReference type="HAMAP-Rule" id="MF_00376"/>
    </source>
</evidence>